<sequence>MRDPRLPSVPDPDDPGELPEIFAQLTAIDVVDGELIPRDATPQSG</sequence>
<evidence type="ECO:0000313" key="1">
    <source>
        <dbReference type="EMBL" id="MFM2720979.1"/>
    </source>
</evidence>
<name>A0ABW9GGS4_9MICO</name>
<reference evidence="1 2" key="1">
    <citation type="submission" date="2023-03" db="EMBL/GenBank/DDBJ databases">
        <title>MT1 and MT2 Draft Genomes of Novel Species.</title>
        <authorList>
            <person name="Venkateswaran K."/>
        </authorList>
    </citation>
    <scope>NUCLEOTIDE SEQUENCE [LARGE SCALE GENOMIC DNA]</scope>
    <source>
        <strain evidence="1 2">IF8SW-P5</strain>
    </source>
</reference>
<dbReference type="Proteomes" id="UP001630303">
    <property type="component" value="Unassembled WGS sequence"/>
</dbReference>
<proteinExistence type="predicted"/>
<keyword evidence="2" id="KW-1185">Reference proteome</keyword>
<organism evidence="1 2">
    <name type="scientific">Microbacterium mcarthurae</name>
    <dbReference type="NCBI Taxonomy" id="3035918"/>
    <lineage>
        <taxon>Bacteria</taxon>
        <taxon>Bacillati</taxon>
        <taxon>Actinomycetota</taxon>
        <taxon>Actinomycetes</taxon>
        <taxon>Micrococcales</taxon>
        <taxon>Microbacteriaceae</taxon>
        <taxon>Microbacterium</taxon>
    </lineage>
</organism>
<gene>
    <name evidence="1" type="ORF">P5G46_10745</name>
</gene>
<comment type="caution">
    <text evidence="1">The sequence shown here is derived from an EMBL/GenBank/DDBJ whole genome shotgun (WGS) entry which is preliminary data.</text>
</comment>
<dbReference type="RefSeq" id="WP_239275799.1">
    <property type="nucleotide sequence ID" value="NZ_JAROCE010000003.1"/>
</dbReference>
<evidence type="ECO:0000313" key="2">
    <source>
        <dbReference type="Proteomes" id="UP001630303"/>
    </source>
</evidence>
<accession>A0ABW9GGS4</accession>
<dbReference type="EMBL" id="JAROCE010000003">
    <property type="protein sequence ID" value="MFM2720979.1"/>
    <property type="molecule type" value="Genomic_DNA"/>
</dbReference>
<protein>
    <submittedName>
        <fullName evidence="1">Uncharacterized protein</fullName>
    </submittedName>
</protein>